<feature type="compositionally biased region" description="Basic and acidic residues" evidence="1">
    <location>
        <begin position="377"/>
        <end position="389"/>
    </location>
</feature>
<evidence type="ECO:0000313" key="3">
    <source>
        <dbReference type="EMBL" id="KAB0803006.1"/>
    </source>
</evidence>
<accession>A0A5N4AGD5</accession>
<feature type="compositionally biased region" description="Basic and acidic residues" evidence="1">
    <location>
        <begin position="509"/>
        <end position="528"/>
    </location>
</feature>
<feature type="compositionally biased region" description="Basic residues" evidence="1">
    <location>
        <begin position="588"/>
        <end position="605"/>
    </location>
</feature>
<proteinExistence type="predicted"/>
<evidence type="ECO:0000256" key="1">
    <source>
        <dbReference type="SAM" id="MobiDB-lite"/>
    </source>
</evidence>
<evidence type="ECO:0000313" key="2">
    <source>
        <dbReference type="EMBL" id="KAB0796412.1"/>
    </source>
</evidence>
<dbReference type="PANTHER" id="PTHR31518">
    <property type="entry name" value="ARGININE/SERINE-RICH PROTEIN PNISR"/>
    <property type="match status" value="1"/>
</dbReference>
<sequence length="672" mass="76597">MYSTSDSPSSQSYNNQQQWPLNPAAYQNTPNDQIDWAALAQQWIIMKEVGPPVPEQLLTPPPPPKINSVTKENAFEGGEAPMEVEKDDDAQKPNWNENNSTESWEWNQQQSWGWNNTWSNASSVPSPVASASKAPLLPTPSTFNQFSNSNENSNNYGSYNRSSSEYTGGYWTASGSKGKPHNKRYSKVNVSTRPTTSSPSIDPVMLDATKRKQLPAWIREGLEKMERDKQKQIERERVKQEKQEINEKSLFNEKEALEIIKSTVKERERSKFDSDGEDSPVEADNGDIEGISTESVQLTQEELMMKVRRTMTEILLKVTNQEIRAVCKEEFQRQLRKSKASDQRVSAPSGTNARGKLGLGMYGDSGSSSENSDDDYEHSRNNSDAELKDAIKRKKAEFSKTEREIEARLAAAEKHLDDSRAGTPKADSSDSQVDAKFQGYKAKVSKEVSPKQLYKRHKSRRESSSSSDDSDTGSEGKKMNRSRNSSSSESNSKYSKTRTRHLKSRNKSRSPEQKRKSKMRSSDAKLKYSESSNSKASSVRSRKSRSKSPDSRRRKSRSPDRSRHNMYKSYYSKRSRSKSSTDSNRSRSYTRSHRSSSRSRRSRSHSRSERSHRSRSHSRSERSRRSRSGSRSTIQSSKAHSRRKSTSYSPEVRHRRRLRSRSSSRGKRSNRH</sequence>
<feature type="compositionally biased region" description="Low complexity" evidence="1">
    <location>
        <begin position="529"/>
        <end position="539"/>
    </location>
</feature>
<feature type="compositionally biased region" description="Basic and acidic residues" evidence="1">
    <location>
        <begin position="265"/>
        <end position="274"/>
    </location>
</feature>
<feature type="region of interest" description="Disordered" evidence="1">
    <location>
        <begin position="409"/>
        <end position="672"/>
    </location>
</feature>
<evidence type="ECO:0000313" key="4">
    <source>
        <dbReference type="Proteomes" id="UP000327044"/>
    </source>
</evidence>
<feature type="region of interest" description="Disordered" evidence="1">
    <location>
        <begin position="335"/>
        <end position="389"/>
    </location>
</feature>
<feature type="compositionally biased region" description="Basic and acidic residues" evidence="1">
    <location>
        <begin position="547"/>
        <end position="563"/>
    </location>
</feature>
<reference evidence="2 4" key="1">
    <citation type="journal article" date="2018" name="Elife">
        <title>Firefly genomes illuminate parallel origins of bioluminescence in beetles.</title>
        <authorList>
            <person name="Fallon T.R."/>
            <person name="Lower S.E."/>
            <person name="Chang C.H."/>
            <person name="Bessho-Uehara M."/>
            <person name="Martin G.J."/>
            <person name="Bewick A.J."/>
            <person name="Behringer M."/>
            <person name="Debat H.J."/>
            <person name="Wong I."/>
            <person name="Day J.C."/>
            <person name="Suvorov A."/>
            <person name="Silva C.J."/>
            <person name="Stanger-Hall K.F."/>
            <person name="Hall D.W."/>
            <person name="Schmitz R.J."/>
            <person name="Nelson D.R."/>
            <person name="Lewis S.M."/>
            <person name="Shigenobu S."/>
            <person name="Bybee S.M."/>
            <person name="Larracuente A.M."/>
            <person name="Oba Y."/>
            <person name="Weng J.K."/>
        </authorList>
    </citation>
    <scope>NUCLEOTIDE SEQUENCE [LARGE SCALE GENOMIC DNA]</scope>
    <source>
        <strain evidence="2">1611_PpyrPB1</strain>
        <tissue evidence="2">Whole body</tissue>
    </source>
</reference>
<feature type="compositionally biased region" description="Acidic residues" evidence="1">
    <location>
        <begin position="275"/>
        <end position="287"/>
    </location>
</feature>
<dbReference type="InParanoid" id="A0A5N4AGD5"/>
<feature type="compositionally biased region" description="Basic residues" evidence="1">
    <location>
        <begin position="495"/>
        <end position="508"/>
    </location>
</feature>
<feature type="region of interest" description="Disordered" evidence="1">
    <location>
        <begin position="265"/>
        <end position="290"/>
    </location>
</feature>
<organism evidence="2 4">
    <name type="scientific">Photinus pyralis</name>
    <name type="common">Common eastern firefly</name>
    <name type="synonym">Lampyris pyralis</name>
    <dbReference type="NCBI Taxonomy" id="7054"/>
    <lineage>
        <taxon>Eukaryota</taxon>
        <taxon>Metazoa</taxon>
        <taxon>Ecdysozoa</taxon>
        <taxon>Arthropoda</taxon>
        <taxon>Hexapoda</taxon>
        <taxon>Insecta</taxon>
        <taxon>Pterygota</taxon>
        <taxon>Neoptera</taxon>
        <taxon>Endopterygota</taxon>
        <taxon>Coleoptera</taxon>
        <taxon>Polyphaga</taxon>
        <taxon>Elateriformia</taxon>
        <taxon>Elateroidea</taxon>
        <taxon>Lampyridae</taxon>
        <taxon>Lampyrinae</taxon>
        <taxon>Photinus</taxon>
    </lineage>
</organism>
<feature type="region of interest" description="Disordered" evidence="1">
    <location>
        <begin position="1"/>
        <end position="29"/>
    </location>
</feature>
<feature type="region of interest" description="Disordered" evidence="1">
    <location>
        <begin position="142"/>
        <end position="203"/>
    </location>
</feature>
<dbReference type="EMBL" id="VVIM01000002">
    <property type="protein sequence ID" value="KAB0803006.1"/>
    <property type="molecule type" value="Genomic_DNA"/>
</dbReference>
<reference evidence="2" key="2">
    <citation type="submission" date="2019-08" db="EMBL/GenBank/DDBJ databases">
        <authorList>
            <consortium name="Photinus pyralis genome working group"/>
            <person name="Fallon T.R."/>
            <person name="Sander Lower S.E."/>
            <person name="Weng J.-K."/>
        </authorList>
    </citation>
    <scope>NUCLEOTIDE SEQUENCE</scope>
    <source>
        <strain evidence="2">1611_PpyrPB1</strain>
        <tissue evidence="2">Whole body</tissue>
    </source>
</reference>
<gene>
    <name evidence="3" type="ORF">PPYR_05192</name>
    <name evidence="2" type="ORF">PPYR_10473</name>
</gene>
<feature type="compositionally biased region" description="Basic and acidic residues" evidence="1">
    <location>
        <begin position="409"/>
        <end position="420"/>
    </location>
</feature>
<dbReference type="Proteomes" id="UP000327044">
    <property type="component" value="Unassembled WGS sequence"/>
</dbReference>
<comment type="caution">
    <text evidence="2">The sequence shown here is derived from an EMBL/GenBank/DDBJ whole genome shotgun (WGS) entry which is preliminary data.</text>
</comment>
<feature type="compositionally biased region" description="Basic residues" evidence="1">
    <location>
        <begin position="653"/>
        <end position="672"/>
    </location>
</feature>
<protein>
    <submittedName>
        <fullName evidence="2">Uncharacterized protein</fullName>
    </submittedName>
</protein>
<feature type="region of interest" description="Disordered" evidence="1">
    <location>
        <begin position="52"/>
        <end position="107"/>
    </location>
</feature>
<feature type="compositionally biased region" description="Low complexity" evidence="1">
    <location>
        <begin position="578"/>
        <end position="587"/>
    </location>
</feature>
<feature type="compositionally biased region" description="Low complexity" evidence="1">
    <location>
        <begin position="482"/>
        <end position="494"/>
    </location>
</feature>
<dbReference type="AlphaFoldDB" id="A0A5N4AGD5"/>
<dbReference type="Pfam" id="PF15996">
    <property type="entry name" value="PNISR"/>
    <property type="match status" value="1"/>
</dbReference>
<feature type="compositionally biased region" description="Low complexity" evidence="1">
    <location>
        <begin position="94"/>
        <end position="107"/>
    </location>
</feature>
<keyword evidence="4" id="KW-1185">Reference proteome</keyword>
<feature type="compositionally biased region" description="Low complexity" evidence="1">
    <location>
        <begin position="147"/>
        <end position="166"/>
    </location>
</feature>
<feature type="compositionally biased region" description="Polar residues" evidence="1">
    <location>
        <begin position="343"/>
        <end position="352"/>
    </location>
</feature>
<dbReference type="OrthoDB" id="10065820at2759"/>
<dbReference type="InterPro" id="IPR031937">
    <property type="entry name" value="PNISR"/>
</dbReference>
<feature type="compositionally biased region" description="Low complexity" evidence="1">
    <location>
        <begin position="1"/>
        <end position="18"/>
    </location>
</feature>
<feature type="compositionally biased region" description="Polar residues" evidence="1">
    <location>
        <begin position="188"/>
        <end position="200"/>
    </location>
</feature>
<name>A0A5N4AGD5_PHOPY</name>
<feature type="compositionally biased region" description="Pro residues" evidence="1">
    <location>
        <begin position="52"/>
        <end position="65"/>
    </location>
</feature>
<dbReference type="EMBL" id="VVIM01000007">
    <property type="protein sequence ID" value="KAB0796412.1"/>
    <property type="molecule type" value="Genomic_DNA"/>
</dbReference>